<dbReference type="AlphaFoldDB" id="A0A1I2CIH5"/>
<evidence type="ECO:0000313" key="2">
    <source>
        <dbReference type="EMBL" id="SFE68179.1"/>
    </source>
</evidence>
<keyword evidence="3" id="KW-1185">Reference proteome</keyword>
<dbReference type="EMBL" id="FONN01000005">
    <property type="protein sequence ID" value="SFE68179.1"/>
    <property type="molecule type" value="Genomic_DNA"/>
</dbReference>
<gene>
    <name evidence="2" type="ORF">SAMN04487969_10597</name>
</gene>
<sequence length="219" mass="25211">MSQSKKSLKQKSGVEDSLAKMYPLPTKGKEKALKETEADISINTQNSLNNEDLIGFLSRMFPGYLTVIREMISKSSSEHWLNSGMVWHGEYWMQNTLEHPNVVEESILSQVMETSVPLKYFLNRAQLQSLLDRAWERNKPLPPDLARAICLQLSTLYSMPELEEKLQLDLKQKDTEMMEKPIHLTPEAAQTLSVRRMVPSEYERLQGFPVGWTEVDSEH</sequence>
<proteinExistence type="predicted"/>
<organism evidence="2 3">
    <name type="scientific">Paenibacillus algorifonticola</name>
    <dbReference type="NCBI Taxonomy" id="684063"/>
    <lineage>
        <taxon>Bacteria</taxon>
        <taxon>Bacillati</taxon>
        <taxon>Bacillota</taxon>
        <taxon>Bacilli</taxon>
        <taxon>Bacillales</taxon>
        <taxon>Paenibacillaceae</taxon>
        <taxon>Paenibacillus</taxon>
    </lineage>
</organism>
<evidence type="ECO:0000256" key="1">
    <source>
        <dbReference type="SAM" id="MobiDB-lite"/>
    </source>
</evidence>
<protein>
    <recommendedName>
        <fullName evidence="4">DNA (cytosine-5-)-methyltransferase</fullName>
    </recommendedName>
</protein>
<feature type="region of interest" description="Disordered" evidence="1">
    <location>
        <begin position="1"/>
        <end position="22"/>
    </location>
</feature>
<dbReference type="Proteomes" id="UP000183410">
    <property type="component" value="Unassembled WGS sequence"/>
</dbReference>
<accession>A0A1I2CIH5</accession>
<reference evidence="3" key="1">
    <citation type="submission" date="2016-10" db="EMBL/GenBank/DDBJ databases">
        <authorList>
            <person name="Varghese N."/>
            <person name="Submissions S."/>
        </authorList>
    </citation>
    <scope>NUCLEOTIDE SEQUENCE [LARGE SCALE GENOMIC DNA]</scope>
    <source>
        <strain evidence="3">CGMCC 1.10223</strain>
    </source>
</reference>
<evidence type="ECO:0000313" key="3">
    <source>
        <dbReference type="Proteomes" id="UP000183410"/>
    </source>
</evidence>
<name>A0A1I2CIH5_9BACL</name>
<evidence type="ECO:0008006" key="4">
    <source>
        <dbReference type="Google" id="ProtNLM"/>
    </source>
</evidence>